<reference evidence="1 2" key="1">
    <citation type="submission" date="2024-01" db="EMBL/GenBank/DDBJ databases">
        <title>A draft genome for a cacao thread blight-causing isolate of Paramarasmius palmivorus.</title>
        <authorList>
            <person name="Baruah I.K."/>
            <person name="Bukari Y."/>
            <person name="Amoako-Attah I."/>
            <person name="Meinhardt L.W."/>
            <person name="Bailey B.A."/>
            <person name="Cohen S.P."/>
        </authorList>
    </citation>
    <scope>NUCLEOTIDE SEQUENCE [LARGE SCALE GENOMIC DNA]</scope>
    <source>
        <strain evidence="1 2">GH-12</strain>
    </source>
</reference>
<comment type="caution">
    <text evidence="1">The sequence shown here is derived from an EMBL/GenBank/DDBJ whole genome shotgun (WGS) entry which is preliminary data.</text>
</comment>
<keyword evidence="2" id="KW-1185">Reference proteome</keyword>
<name>A0AAW0BNR6_9AGAR</name>
<dbReference type="EMBL" id="JAYKXP010000091">
    <property type="protein sequence ID" value="KAK7028063.1"/>
    <property type="molecule type" value="Genomic_DNA"/>
</dbReference>
<gene>
    <name evidence="1" type="ORF">VNI00_015014</name>
</gene>
<sequence length="173" mass="19246">MTYLSAMYDAFIDINSEGWDTNAGASTSFLLYTSVFSLKPDLGEAPANETSADNQHVFARLGFGEVYRISQNALRIPFSTALVASSAKFPLFRCLLYKRLKAWHSSHTLRAPRFRPYDITISTYGNGLDPTVIAFINTSVFQSDGQKVADIFRLTCLTLYEQNEMGDGLDTGE</sequence>
<organism evidence="1 2">
    <name type="scientific">Paramarasmius palmivorus</name>
    <dbReference type="NCBI Taxonomy" id="297713"/>
    <lineage>
        <taxon>Eukaryota</taxon>
        <taxon>Fungi</taxon>
        <taxon>Dikarya</taxon>
        <taxon>Basidiomycota</taxon>
        <taxon>Agaricomycotina</taxon>
        <taxon>Agaricomycetes</taxon>
        <taxon>Agaricomycetidae</taxon>
        <taxon>Agaricales</taxon>
        <taxon>Marasmiineae</taxon>
        <taxon>Marasmiaceae</taxon>
        <taxon>Paramarasmius</taxon>
    </lineage>
</organism>
<accession>A0AAW0BNR6</accession>
<dbReference type="Proteomes" id="UP001383192">
    <property type="component" value="Unassembled WGS sequence"/>
</dbReference>
<evidence type="ECO:0000313" key="2">
    <source>
        <dbReference type="Proteomes" id="UP001383192"/>
    </source>
</evidence>
<proteinExistence type="predicted"/>
<protein>
    <submittedName>
        <fullName evidence="1">Uncharacterized protein</fullName>
    </submittedName>
</protein>
<dbReference type="AlphaFoldDB" id="A0AAW0BNR6"/>
<evidence type="ECO:0000313" key="1">
    <source>
        <dbReference type="EMBL" id="KAK7028063.1"/>
    </source>
</evidence>